<reference evidence="5" key="1">
    <citation type="submission" date="2016-11" db="EMBL/GenBank/DDBJ databases">
        <authorList>
            <person name="Varghese N."/>
            <person name="Submissions S."/>
        </authorList>
    </citation>
    <scope>NUCLEOTIDE SEQUENCE [LARGE SCALE GENOMIC DNA]</scope>
    <source>
        <strain evidence="5">DSM 22623</strain>
    </source>
</reference>
<dbReference type="PANTHER" id="PTHR13966:SF5">
    <property type="entry name" value="ENDONUCLEASE G, MITOCHONDRIAL"/>
    <property type="match status" value="1"/>
</dbReference>
<keyword evidence="4" id="KW-0255">Endonuclease</keyword>
<dbReference type="SMART" id="SM00892">
    <property type="entry name" value="Endonuclease_NS"/>
    <property type="match status" value="1"/>
</dbReference>
<dbReference type="GO" id="GO:0046872">
    <property type="term" value="F:metal ion binding"/>
    <property type="evidence" value="ECO:0007669"/>
    <property type="project" value="InterPro"/>
</dbReference>
<dbReference type="GO" id="GO:0016787">
    <property type="term" value="F:hydrolase activity"/>
    <property type="evidence" value="ECO:0007669"/>
    <property type="project" value="InterPro"/>
</dbReference>
<dbReference type="Proteomes" id="UP000184432">
    <property type="component" value="Unassembled WGS sequence"/>
</dbReference>
<accession>A0A1M6B7D6</accession>
<evidence type="ECO:0000259" key="2">
    <source>
        <dbReference type="SMART" id="SM00477"/>
    </source>
</evidence>
<dbReference type="Pfam" id="PF01223">
    <property type="entry name" value="Endonuclease_NS"/>
    <property type="match status" value="1"/>
</dbReference>
<dbReference type="EMBL" id="FQYP01000001">
    <property type="protein sequence ID" value="SHI44625.1"/>
    <property type="molecule type" value="Genomic_DNA"/>
</dbReference>
<evidence type="ECO:0000313" key="5">
    <source>
        <dbReference type="Proteomes" id="UP000184432"/>
    </source>
</evidence>
<evidence type="ECO:0000259" key="3">
    <source>
        <dbReference type="SMART" id="SM00892"/>
    </source>
</evidence>
<dbReference type="STRING" id="570521.SAMN04488508_101667"/>
<name>A0A1M6B7D6_9FLAO</name>
<keyword evidence="5" id="KW-1185">Reference proteome</keyword>
<feature type="domain" description="DNA/RNA non-specific endonuclease/pyrophosphatase/phosphodiesterase" evidence="3">
    <location>
        <begin position="33"/>
        <end position="253"/>
    </location>
</feature>
<proteinExistence type="predicted"/>
<keyword evidence="4" id="KW-0378">Hydrolase</keyword>
<keyword evidence="4" id="KW-0540">Nuclease</keyword>
<dbReference type="SMART" id="SM00477">
    <property type="entry name" value="NUC"/>
    <property type="match status" value="1"/>
</dbReference>
<dbReference type="RefSeq" id="WP_073313855.1">
    <property type="nucleotide sequence ID" value="NZ_FQYP01000001.1"/>
</dbReference>
<feature type="active site" description="Proton acceptor" evidence="1">
    <location>
        <position position="106"/>
    </location>
</feature>
<dbReference type="InterPro" id="IPR044929">
    <property type="entry name" value="DNA/RNA_non-sp_Endonuclease_sf"/>
</dbReference>
<dbReference type="GO" id="GO:0003676">
    <property type="term" value="F:nucleic acid binding"/>
    <property type="evidence" value="ECO:0007669"/>
    <property type="project" value="InterPro"/>
</dbReference>
<dbReference type="InterPro" id="IPR020821">
    <property type="entry name" value="ENPP1-3/EXOG-like_nuc-like"/>
</dbReference>
<dbReference type="SUPFAM" id="SSF54060">
    <property type="entry name" value="His-Me finger endonucleases"/>
    <property type="match status" value="1"/>
</dbReference>
<evidence type="ECO:0000256" key="1">
    <source>
        <dbReference type="PIRSR" id="PIRSR640255-1"/>
    </source>
</evidence>
<protein>
    <submittedName>
        <fullName evidence="4">DNA/RNA endonuclease G, NUC1</fullName>
    </submittedName>
</protein>
<dbReference type="GO" id="GO:0004519">
    <property type="term" value="F:endonuclease activity"/>
    <property type="evidence" value="ECO:0007669"/>
    <property type="project" value="UniProtKB-KW"/>
</dbReference>
<evidence type="ECO:0000313" key="4">
    <source>
        <dbReference type="EMBL" id="SHI44625.1"/>
    </source>
</evidence>
<dbReference type="InterPro" id="IPR001604">
    <property type="entry name" value="Endo_G_ENPP1-like_dom"/>
</dbReference>
<feature type="domain" description="ENPP1-3/EXOG-like endonuclease/phosphodiesterase" evidence="2">
    <location>
        <begin position="34"/>
        <end position="253"/>
    </location>
</feature>
<dbReference type="OrthoDB" id="9770276at2"/>
<gene>
    <name evidence="4" type="ORF">SAMN04488508_101667</name>
</gene>
<organism evidence="4 5">
    <name type="scientific">Aquimarina spongiae</name>
    <dbReference type="NCBI Taxonomy" id="570521"/>
    <lineage>
        <taxon>Bacteria</taxon>
        <taxon>Pseudomonadati</taxon>
        <taxon>Bacteroidota</taxon>
        <taxon>Flavobacteriia</taxon>
        <taxon>Flavobacteriales</taxon>
        <taxon>Flavobacteriaceae</taxon>
        <taxon>Aquimarina</taxon>
    </lineage>
</organism>
<dbReference type="InterPro" id="IPR040255">
    <property type="entry name" value="Non-specific_endonuclease"/>
</dbReference>
<dbReference type="AlphaFoldDB" id="A0A1M6B7D6"/>
<dbReference type="Gene3D" id="3.40.570.10">
    <property type="entry name" value="Extracellular Endonuclease, subunit A"/>
    <property type="match status" value="1"/>
</dbReference>
<sequence>MPYNPDFIAGQNIPLPTPNSRVLSSAFGGGYIHHSRHSILFNQKRGFAFVAAHNVDGATLSSSQFTSRNFREDPNIQPGTLQVDNNRGYRQSQNGVFGPNPWDRGHLARRKSLSWGNEEEASKAELESDFWSNIAPQHKNLHDDAWGNIEDWMLKRVENSNQRACVFTGPVFTEDDPKHNNGPNEIPIRIPAGFWKVITVELNGVMRSAGFLVWQRDYDSETPLPFEPVLEQVRLTTIEVLTGLTFPSLRSFDPLLFNQQGQRRDKSISLARKTLRKEMAKSFDIALETGTELAEDLLFKATSPGTFIITDMRDIVL</sequence>
<dbReference type="PANTHER" id="PTHR13966">
    <property type="entry name" value="ENDONUCLEASE RELATED"/>
    <property type="match status" value="1"/>
</dbReference>
<dbReference type="InterPro" id="IPR044925">
    <property type="entry name" value="His-Me_finger_sf"/>
</dbReference>